<name>A0A6C0JYS2_9ZZZZ</name>
<dbReference type="Gene3D" id="3.90.70.80">
    <property type="match status" value="1"/>
</dbReference>
<evidence type="ECO:0008006" key="3">
    <source>
        <dbReference type="Google" id="ProtNLM"/>
    </source>
</evidence>
<reference evidence="2" key="1">
    <citation type="journal article" date="2020" name="Nature">
        <title>Giant virus diversity and host interactions through global metagenomics.</title>
        <authorList>
            <person name="Schulz F."/>
            <person name="Roux S."/>
            <person name="Paez-Espino D."/>
            <person name="Jungbluth S."/>
            <person name="Walsh D.A."/>
            <person name="Denef V.J."/>
            <person name="McMahon K.D."/>
            <person name="Konstantinidis K.T."/>
            <person name="Eloe-Fadrosh E.A."/>
            <person name="Kyrpides N.C."/>
            <person name="Woyke T."/>
        </authorList>
    </citation>
    <scope>NUCLEOTIDE SEQUENCE</scope>
    <source>
        <strain evidence="2">GVMAG-S-1101165-83</strain>
    </source>
</reference>
<organism evidence="2">
    <name type="scientific">viral metagenome</name>
    <dbReference type="NCBI Taxonomy" id="1070528"/>
    <lineage>
        <taxon>unclassified sequences</taxon>
        <taxon>metagenomes</taxon>
        <taxon>organismal metagenomes</taxon>
    </lineage>
</organism>
<feature type="region of interest" description="Disordered" evidence="1">
    <location>
        <begin position="1292"/>
        <end position="1353"/>
    </location>
</feature>
<sequence>MSFPNTLTIFINTRIRGYPKIKYEPDMTVSNIKSETVYFNPLIKLTRSAVYNIPSGYPASERYTQFFNKNDYNSLVNRSASSTFQKRFTLEEATKAGVIDNNIKVTLDTLFRKNTKFYIRGKPYTIFAHEWINGDWQIDTKSFEKNVVSSPYGQGLYGYRQNVSMQNQLAVTELDKFKKEHGNVMRGFAVSTDMSKFKEDYESGIAKGVNKPKTPEEAAAEEEHAKKNIPKIARKLAGKKLVFQTVVNLDDEANLSSDPVSLNLIYSINRDYGEDVKLNEKILKPLYENLLEKGNIFRLAKERFDGSIGIFSAVINTKSTTPIAAPVEDTSGVPVASVTPEASALNNVFKNKKNYDDAVSNINSVIQTFRTRGVTIDTILNNAQMKNQILQIVILLEKYKKQFLDAFLEALKLLVKKTTAQIEYIRALYAFYTQLYISKENLFKSQNVEKQHQNILTLNLIKFDMQCYKNIINNINTSSNKELGNSFNSLLKSVNHVENFIKRTEAIPKNYAELLVKYYNFPGLLLLNRYQFDIYTFTVLKFDQIIDLGMWKILYKQTDVFLDSIKDYIVGKSVVNEIVEGKLGIARTLLSQYNEKYTQQQRDALSQYISRQNTPLEKQPSSTLDFAFPDSVLFKEQQNDYIRLQTAIILCYDLITIYSKISAIKYSREISLITTKQNLGNILNKIYERTIDSYEQIAADANILPFVPDYLFFDRATYSSDAILSDNLKLYKGIKTDNKNKLGIFKRSMKSLKQKYHDAIDILVPQLTKFGIREKCRQLVEDEDSDSDIDGLDDDRPLTPGEKIIKFFQNENERWTDAETTLTLQENIIYLYEDSIRERITGNLPEEQKMDLIESWKVIDNPGGGNCLFYAIAMIFNNDLVNKGTISNNPFANKNGYYSQESLRMAIADPNYGIIDAEIARWGVHRNVENIDENAPDDEQDYKRQFSFLLDENGRWIGDDYAAVRNVIRNPTARYWGDMTAINVLERLFKIKFIIIDTTLQKPIPEGTYVNFQDDSGAMVFGVVSNRQVVARAGGGRESIYEVISNTLEVYPNITQSRNRIAVAESGHYRVVPSNGNEDIANEFTHYAFILLTQIPDSGVQHYEIMTSTINNKFIYELREIPSYFMYLIFQTQWKFLSPAARDTGWFGHNNDFSNYLDHLMDEYRENVRLHGLGPRPQPIPPPRIRAALNKKRAARFKKAKKGMTGGAISSRNRYVDINSPNSSIGDSKLSYYVIVDLELYPGESIPLLKQPVIACNMRYEKIRQAFADMFGLVYQPLDFYERGHVAPSSIKYRKSDEDRDKERNIRPNYYDRPPISYDYRNNTYDRNRNYGYNTRRNSPYYGGSEKNKTRRI</sequence>
<dbReference type="EMBL" id="MN740769">
    <property type="protein sequence ID" value="QHU10503.1"/>
    <property type="molecule type" value="Genomic_DNA"/>
</dbReference>
<evidence type="ECO:0000256" key="1">
    <source>
        <dbReference type="SAM" id="MobiDB-lite"/>
    </source>
</evidence>
<evidence type="ECO:0000313" key="2">
    <source>
        <dbReference type="EMBL" id="QHU10503.1"/>
    </source>
</evidence>
<accession>A0A6C0JYS2</accession>
<proteinExistence type="predicted"/>
<protein>
    <recommendedName>
        <fullName evidence="3">OTU domain-containing protein</fullName>
    </recommendedName>
</protein>
<feature type="compositionally biased region" description="Basic and acidic residues" evidence="1">
    <location>
        <begin position="1294"/>
        <end position="1306"/>
    </location>
</feature>